<dbReference type="Gene3D" id="3.90.550.10">
    <property type="entry name" value="Spore Coat Polysaccharide Biosynthesis Protein SpsA, Chain A"/>
    <property type="match status" value="1"/>
</dbReference>
<gene>
    <name evidence="2" type="ORF">ACIKP9_02265</name>
</gene>
<reference evidence="2 3" key="1">
    <citation type="submission" date="2024-11" db="EMBL/GenBank/DDBJ databases">
        <authorList>
            <person name="Kaparullina E.N."/>
            <person name="Delegan Y.A."/>
            <person name="Doronina N.V."/>
        </authorList>
    </citation>
    <scope>NUCLEOTIDE SEQUENCE [LARGE SCALE GENOMIC DNA]</scope>
    <source>
        <strain evidence="2 3">7sh_L</strain>
    </source>
</reference>
<dbReference type="PANTHER" id="PTHR22916">
    <property type="entry name" value="GLYCOSYLTRANSFERASE"/>
    <property type="match status" value="1"/>
</dbReference>
<accession>A0ABW8GI41</accession>
<dbReference type="EMBL" id="JBIWXY010000001">
    <property type="protein sequence ID" value="MFJ5445046.1"/>
    <property type="molecule type" value="Genomic_DNA"/>
</dbReference>
<dbReference type="EC" id="2.4.-.-" evidence="2"/>
<dbReference type="GO" id="GO:0016757">
    <property type="term" value="F:glycosyltransferase activity"/>
    <property type="evidence" value="ECO:0007669"/>
    <property type="project" value="UniProtKB-KW"/>
</dbReference>
<dbReference type="InterPro" id="IPR029044">
    <property type="entry name" value="Nucleotide-diphossugar_trans"/>
</dbReference>
<proteinExistence type="predicted"/>
<dbReference type="RefSeq" id="WP_400878749.1">
    <property type="nucleotide sequence ID" value="NZ_JBIWXY010000001.1"/>
</dbReference>
<evidence type="ECO:0000313" key="2">
    <source>
        <dbReference type="EMBL" id="MFJ5445046.1"/>
    </source>
</evidence>
<evidence type="ECO:0000259" key="1">
    <source>
        <dbReference type="Pfam" id="PF00535"/>
    </source>
</evidence>
<feature type="domain" description="Glycosyltransferase 2-like" evidence="1">
    <location>
        <begin position="9"/>
        <end position="123"/>
    </location>
</feature>
<name>A0ABW8GI41_9PROT</name>
<comment type="caution">
    <text evidence="2">The sequence shown here is derived from an EMBL/GenBank/DDBJ whole genome shotgun (WGS) entry which is preliminary data.</text>
</comment>
<dbReference type="Pfam" id="PF00535">
    <property type="entry name" value="Glycos_transf_2"/>
    <property type="match status" value="1"/>
</dbReference>
<keyword evidence="2" id="KW-0328">Glycosyltransferase</keyword>
<dbReference type="SUPFAM" id="SSF53448">
    <property type="entry name" value="Nucleotide-diphospho-sugar transferases"/>
    <property type="match status" value="1"/>
</dbReference>
<keyword evidence="3" id="KW-1185">Reference proteome</keyword>
<keyword evidence="2" id="KW-0808">Transferase</keyword>
<organism evidence="2 3">
    <name type="scientific">Methylobacillus methanolivorans</name>
    <dbReference type="NCBI Taxonomy" id="1848927"/>
    <lineage>
        <taxon>Bacteria</taxon>
        <taxon>Pseudomonadati</taxon>
        <taxon>Pseudomonadota</taxon>
        <taxon>Betaproteobacteria</taxon>
        <taxon>Nitrosomonadales</taxon>
        <taxon>Methylophilaceae</taxon>
        <taxon>Methylobacillus</taxon>
    </lineage>
</organism>
<dbReference type="Proteomes" id="UP001617669">
    <property type="component" value="Unassembled WGS sequence"/>
</dbReference>
<evidence type="ECO:0000313" key="3">
    <source>
        <dbReference type="Proteomes" id="UP001617669"/>
    </source>
</evidence>
<protein>
    <submittedName>
        <fullName evidence="2">Glycosyltransferase</fullName>
        <ecNumber evidence="2">2.4.-.-</ecNumber>
    </submittedName>
</protein>
<dbReference type="PANTHER" id="PTHR22916:SF67">
    <property type="entry name" value="COLANIC ACID BIOSYNTHESIS GLYCOSYL TRANSFERASE WCAE-RELATED"/>
    <property type="match status" value="1"/>
</dbReference>
<dbReference type="InterPro" id="IPR001173">
    <property type="entry name" value="Glyco_trans_2-like"/>
</dbReference>
<sequence length="246" mass="26990">MDSGKPTLSIITATYNAVEMLPHLLASLRAQTDLDFEWVVMDAASTDGTVAILDGVSDLHLVYRSEPDFGIYDALNKAIKLCSGEYYLVIGADDLLYPDAVANYKLWALQSGADIITASIAYGAVVKTPAAGCSWLRGGMAFVTSHAVGSIYKKTLHVQQGIGFYSQFYPIAADQLFILRAIKHGGSICVADFCAGRFGDEGISSTDSLGTLTEFFRIQMQFEWRPLQILLFMLRLIKHSPRLMRS</sequence>